<accession>A0A1L7XFJ8</accession>
<dbReference type="STRING" id="576137.A0A1L7XFJ8"/>
<evidence type="ECO:0000313" key="2">
    <source>
        <dbReference type="Proteomes" id="UP000184330"/>
    </source>
</evidence>
<protein>
    <submittedName>
        <fullName evidence="1">Uncharacterized protein</fullName>
    </submittedName>
</protein>
<keyword evidence="2" id="KW-1185">Reference proteome</keyword>
<dbReference type="Proteomes" id="UP000184330">
    <property type="component" value="Unassembled WGS sequence"/>
</dbReference>
<dbReference type="EMBL" id="FJOG01000024">
    <property type="protein sequence ID" value="CZR63746.1"/>
    <property type="molecule type" value="Genomic_DNA"/>
</dbReference>
<organism evidence="1 2">
    <name type="scientific">Phialocephala subalpina</name>
    <dbReference type="NCBI Taxonomy" id="576137"/>
    <lineage>
        <taxon>Eukaryota</taxon>
        <taxon>Fungi</taxon>
        <taxon>Dikarya</taxon>
        <taxon>Ascomycota</taxon>
        <taxon>Pezizomycotina</taxon>
        <taxon>Leotiomycetes</taxon>
        <taxon>Helotiales</taxon>
        <taxon>Mollisiaceae</taxon>
        <taxon>Phialocephala</taxon>
        <taxon>Phialocephala fortinii species complex</taxon>
    </lineage>
</organism>
<reference evidence="1 2" key="1">
    <citation type="submission" date="2016-03" db="EMBL/GenBank/DDBJ databases">
        <authorList>
            <person name="Ploux O."/>
        </authorList>
    </citation>
    <scope>NUCLEOTIDE SEQUENCE [LARGE SCALE GENOMIC DNA]</scope>
    <source>
        <strain evidence="1 2">UAMH 11012</strain>
    </source>
</reference>
<dbReference type="AlphaFoldDB" id="A0A1L7XFJ8"/>
<proteinExistence type="predicted"/>
<name>A0A1L7XFJ8_9HELO</name>
<sequence length="565" mass="65385">MAVSGEQTPRCIWIALWKSSENKMRHYQLSVQCLKSFEVRCVRLSMLALDQALDHFTSWTYLTKIFRHVKRFSPSRWLFFDFFAHGHVKDIRLTCRRFRDASSHLLVHFLRVGMTRDSLAHFQEISRHPTIRKGVQAVRVYLNFFSPLMANNILKFAQYHIDKLRETTGHIDAGVTQGMYDKPEDEANAKEAVRKMSEILDSWEDFVWDRPDITTSGYAKLLQRAEEEESGHLKVLLKAHEGYRERFSYQQRSIKSGAFIASIGAAMARMPLATRLEIHDQEPLTQRFKPTFYQKVEDRECLITSMMRPAEWEEARLFNLGDPPAKVLLKLPGTIHKAGGIVISLAIKFSPPENYSCLALSKDGQRDLKEALRRLKDFDFHPEAVKGLRVGPIRDEAEIQHLSKFLNTIMDTDCLESIDLCFETLWERRTTPHFTLGPVIMLRPWPNLNHVSWYAPSLHLEDIKQFVSDLSKKPSYMSMWDCHLLSGTWAEALDILRGNTQYITFKDPFGAECDDMTDEQKKAIFEAEGKHHMDTSPAENYLRGYIPNNPLRNNAPEPAEAMEED</sequence>
<evidence type="ECO:0000313" key="1">
    <source>
        <dbReference type="EMBL" id="CZR63746.1"/>
    </source>
</evidence>
<gene>
    <name evidence="1" type="ORF">PAC_13643</name>
</gene>
<dbReference type="OrthoDB" id="3759773at2759"/>